<dbReference type="AlphaFoldDB" id="A0A1Y2H0M8"/>
<organism evidence="2 3">
    <name type="scientific">Lobosporangium transversale</name>
    <dbReference type="NCBI Taxonomy" id="64571"/>
    <lineage>
        <taxon>Eukaryota</taxon>
        <taxon>Fungi</taxon>
        <taxon>Fungi incertae sedis</taxon>
        <taxon>Mucoromycota</taxon>
        <taxon>Mortierellomycotina</taxon>
        <taxon>Mortierellomycetes</taxon>
        <taxon>Mortierellales</taxon>
        <taxon>Mortierellaceae</taxon>
        <taxon>Lobosporangium</taxon>
    </lineage>
</organism>
<accession>A0A1Y2H0M8</accession>
<feature type="region of interest" description="Disordered" evidence="1">
    <location>
        <begin position="45"/>
        <end position="186"/>
    </location>
</feature>
<evidence type="ECO:0008006" key="4">
    <source>
        <dbReference type="Google" id="ProtNLM"/>
    </source>
</evidence>
<keyword evidence="3" id="KW-1185">Reference proteome</keyword>
<feature type="compositionally biased region" description="Low complexity" evidence="1">
    <location>
        <begin position="45"/>
        <end position="56"/>
    </location>
</feature>
<protein>
    <recommendedName>
        <fullName evidence="4">F-box domain-containing protein</fullName>
    </recommendedName>
</protein>
<dbReference type="EMBL" id="MCFF01000002">
    <property type="protein sequence ID" value="ORZ28098.1"/>
    <property type="molecule type" value="Genomic_DNA"/>
</dbReference>
<feature type="region of interest" description="Disordered" evidence="1">
    <location>
        <begin position="1"/>
        <end position="23"/>
    </location>
</feature>
<gene>
    <name evidence="2" type="ORF">BCR41DRAFT_344647</name>
</gene>
<reference evidence="2 3" key="1">
    <citation type="submission" date="2016-07" db="EMBL/GenBank/DDBJ databases">
        <title>Pervasive Adenine N6-methylation of Active Genes in Fungi.</title>
        <authorList>
            <consortium name="DOE Joint Genome Institute"/>
            <person name="Mondo S.J."/>
            <person name="Dannebaum R.O."/>
            <person name="Kuo R.C."/>
            <person name="Labutti K."/>
            <person name="Haridas S."/>
            <person name="Kuo A."/>
            <person name="Salamov A."/>
            <person name="Ahrendt S.R."/>
            <person name="Lipzen A."/>
            <person name="Sullivan W."/>
            <person name="Andreopoulos W.B."/>
            <person name="Clum A."/>
            <person name="Lindquist E."/>
            <person name="Daum C."/>
            <person name="Ramamoorthy G.K."/>
            <person name="Gryganskyi A."/>
            <person name="Culley D."/>
            <person name="Magnuson J.K."/>
            <person name="James T.Y."/>
            <person name="O'Malley M.A."/>
            <person name="Stajich J.E."/>
            <person name="Spatafora J.W."/>
            <person name="Visel A."/>
            <person name="Grigoriev I.V."/>
        </authorList>
    </citation>
    <scope>NUCLEOTIDE SEQUENCE [LARGE SCALE GENOMIC DNA]</scope>
    <source>
        <strain evidence="2 3">NRRL 3116</strain>
    </source>
</reference>
<dbReference type="Proteomes" id="UP000193648">
    <property type="component" value="Unassembled WGS sequence"/>
</dbReference>
<evidence type="ECO:0000256" key="1">
    <source>
        <dbReference type="SAM" id="MobiDB-lite"/>
    </source>
</evidence>
<dbReference type="RefSeq" id="XP_021885783.1">
    <property type="nucleotide sequence ID" value="XM_022022555.1"/>
</dbReference>
<dbReference type="InterPro" id="IPR036047">
    <property type="entry name" value="F-box-like_dom_sf"/>
</dbReference>
<feature type="compositionally biased region" description="Basic and acidic residues" evidence="1">
    <location>
        <begin position="90"/>
        <end position="99"/>
    </location>
</feature>
<proteinExistence type="predicted"/>
<feature type="compositionally biased region" description="Basic residues" evidence="1">
    <location>
        <begin position="231"/>
        <end position="242"/>
    </location>
</feature>
<feature type="compositionally biased region" description="Pro residues" evidence="1">
    <location>
        <begin position="152"/>
        <end position="163"/>
    </location>
</feature>
<comment type="caution">
    <text evidence="2">The sequence shown here is derived from an EMBL/GenBank/DDBJ whole genome shotgun (WGS) entry which is preliminary data.</text>
</comment>
<dbReference type="InParanoid" id="A0A1Y2H0M8"/>
<feature type="compositionally biased region" description="Low complexity" evidence="1">
    <location>
        <begin position="70"/>
        <end position="82"/>
    </location>
</feature>
<name>A0A1Y2H0M8_9FUNG</name>
<dbReference type="CDD" id="cd09917">
    <property type="entry name" value="F-box_SF"/>
    <property type="match status" value="1"/>
</dbReference>
<sequence length="528" mass="58454">MATSPSKLAQQVSSPANSDRPDIVAAPVAEEALRNLLTHLNLAEATTATASPAAEAVISSRKKNDDEDTTSWTSDDFDLLSSGRSISSIDRNHNKHSDEDSFQEITYESDDYSDWSSDSNGSSVATPRQARPLSQSQSQSQSHSPQSSPTGPSFPSPSAPPASEPLNTTDAAADSDSDGDSDDDDATDSITVVAMVSTTAPVVGSSNVALLPIVTKKVNCARNYSQLQSKSSRRNRSHKRDCHGRNAPPAPVSAATDRDVAIIEQIPNSLWVKICSYLYPSQLARLSQANKMLYKVVTGLSCWTLWYNNRMHGLPKVTVQKIPELMASHNFMLYMCVLSLQLCEQCFRKCDGRRQPAGMTVMPLPVAWQPSSLLPPQCTQDRKQHGDKGHREQAQEKQWTIRLCLNCRKQHFEKYPEPLPEALMVAKATVYKTKREMRAAYHLGRRQFQKIKDRKSSGTAKNRGTPPVLYSEAEILRRAREMHGGDVGVQAFGNDVSGLWETMVHRCAEYHHRRMEAEQALKEGSNEK</sequence>
<dbReference type="OrthoDB" id="2404831at2759"/>
<feature type="compositionally biased region" description="Low complexity" evidence="1">
    <location>
        <begin position="134"/>
        <end position="151"/>
    </location>
</feature>
<evidence type="ECO:0000313" key="3">
    <source>
        <dbReference type="Proteomes" id="UP000193648"/>
    </source>
</evidence>
<feature type="region of interest" description="Disordered" evidence="1">
    <location>
        <begin position="225"/>
        <end position="254"/>
    </location>
</feature>
<feature type="compositionally biased region" description="Acidic residues" evidence="1">
    <location>
        <begin position="173"/>
        <end position="186"/>
    </location>
</feature>
<dbReference type="GeneID" id="33564399"/>
<evidence type="ECO:0000313" key="2">
    <source>
        <dbReference type="EMBL" id="ORZ28098.1"/>
    </source>
</evidence>
<feature type="compositionally biased region" description="Low complexity" evidence="1">
    <location>
        <begin position="114"/>
        <end position="123"/>
    </location>
</feature>
<dbReference type="SUPFAM" id="SSF81383">
    <property type="entry name" value="F-box domain"/>
    <property type="match status" value="1"/>
</dbReference>
<feature type="compositionally biased region" description="Polar residues" evidence="1">
    <location>
        <begin position="1"/>
        <end position="17"/>
    </location>
</feature>